<reference evidence="2 3" key="1">
    <citation type="submission" date="2017-07" db="EMBL/GenBank/DDBJ databases">
        <title>Genome Sequence of Antarctobacter heliothermus Strain SMS3 Isolated from a culture of the Diatom Skeletonema marinoi.</title>
        <authorList>
            <person name="Topel M."/>
            <person name="Pinder M.I.M."/>
            <person name="Johansson O.N."/>
            <person name="Kourtchenko O."/>
            <person name="Godhe A."/>
            <person name="Clarke A.K."/>
        </authorList>
    </citation>
    <scope>NUCLEOTIDE SEQUENCE [LARGE SCALE GENOMIC DNA]</scope>
    <source>
        <strain evidence="2 3">SMS3</strain>
    </source>
</reference>
<organism evidence="2 3">
    <name type="scientific">Antarctobacter heliothermus</name>
    <dbReference type="NCBI Taxonomy" id="74033"/>
    <lineage>
        <taxon>Bacteria</taxon>
        <taxon>Pseudomonadati</taxon>
        <taxon>Pseudomonadota</taxon>
        <taxon>Alphaproteobacteria</taxon>
        <taxon>Rhodobacterales</taxon>
        <taxon>Roseobacteraceae</taxon>
        <taxon>Antarctobacter</taxon>
    </lineage>
</organism>
<sequence>MSEFKKDNGWNATRETPYVNWWGIVDGQLPANFRDFDEAGEGIFFDPGRLVDRIERLRSPDRETFRFSKEMKQILEKFGRGSLVPLPKDSKNPHWPNDPDKLPDWITPEVMDRLPDDVPNDAVIVGVIDTGVALGHRAFRLGNGETRVISAWQQTAEFHHQSAVYLPFGDEWFAGDINGKLRDHSLNRNLYDRLDEDAFNRALRLVEPQRIRGHRDLDHRAAHGTHIMDIAAGGDPASFADAERLRMIVVNLPTQYLHGYAGNFLEFFAGYAVVRVFHLAEALWRKNNPERSGGYPVALNFAYGMMGGPKDGSRMLEKLMDLFVTKRKEAGLPTSICMPAGNENLAKSVARVQTEPDCWSDPIPWRILPSDRTSNHLEFWFTATTNSLKDDLDQYAFKITTPTGDHSEISAPRHGAYADLPGGFARLYCLLHPTEDDATHVHFMLAISPTLIIERDAERGAQVVAAPAGIWTIEVRSPRPSELTVYVQSDQSAKVQSNAGLRSYLDHSCYKPYLPNGRIRDTYSYQLGSSEMPVDQEEPDAFVTRKGSHNALATTTSISALAGFRRSDGRPAAYSATSFPPRCPCVHEIQAAYPTDDSPALYGVLAAGARDGSSVAFRGTSMAAAMATRAAANAMLDWTQAGNCAHLGNSDWHDREGAAGELDIARTHPYFGMTMADKTGRGRVLSQEHHRLWRKAPR</sequence>
<gene>
    <name evidence="2" type="ORF">ANTHELSMS3_03860</name>
</gene>
<name>A0A222E8D4_9RHOB</name>
<evidence type="ECO:0000256" key="1">
    <source>
        <dbReference type="ARBA" id="ARBA00022801"/>
    </source>
</evidence>
<dbReference type="PROSITE" id="PS00136">
    <property type="entry name" value="SUBTILASE_ASP"/>
    <property type="match status" value="1"/>
</dbReference>
<evidence type="ECO:0000313" key="2">
    <source>
        <dbReference type="EMBL" id="ASP22479.1"/>
    </source>
</evidence>
<evidence type="ECO:0008006" key="4">
    <source>
        <dbReference type="Google" id="ProtNLM"/>
    </source>
</evidence>
<dbReference type="AlphaFoldDB" id="A0A222E8D4"/>
<dbReference type="EMBL" id="CP022540">
    <property type="protein sequence ID" value="ASP22479.1"/>
    <property type="molecule type" value="Genomic_DNA"/>
</dbReference>
<dbReference type="Gene3D" id="2.60.120.1290">
    <property type="match status" value="1"/>
</dbReference>
<dbReference type="Proteomes" id="UP000203589">
    <property type="component" value="Chromosome"/>
</dbReference>
<protein>
    <recommendedName>
        <fullName evidence="4">Subtilase family protein</fullName>
    </recommendedName>
</protein>
<dbReference type="InterPro" id="IPR023827">
    <property type="entry name" value="Peptidase_S8_Asp-AS"/>
</dbReference>
<evidence type="ECO:0000313" key="3">
    <source>
        <dbReference type="Proteomes" id="UP000203589"/>
    </source>
</evidence>
<accession>A0A222E8D4</accession>
<dbReference type="SUPFAM" id="SSF52743">
    <property type="entry name" value="Subtilisin-like"/>
    <property type="match status" value="1"/>
</dbReference>
<dbReference type="OrthoDB" id="8010691at2"/>
<dbReference type="GO" id="GO:0006508">
    <property type="term" value="P:proteolysis"/>
    <property type="evidence" value="ECO:0007669"/>
    <property type="project" value="InterPro"/>
</dbReference>
<keyword evidence="3" id="KW-1185">Reference proteome</keyword>
<dbReference type="InterPro" id="IPR036852">
    <property type="entry name" value="Peptidase_S8/S53_dom_sf"/>
</dbReference>
<dbReference type="Gene3D" id="3.40.50.200">
    <property type="entry name" value="Peptidase S8/S53 domain"/>
    <property type="match status" value="1"/>
</dbReference>
<proteinExistence type="predicted"/>
<dbReference type="RefSeq" id="WP_157733578.1">
    <property type="nucleotide sequence ID" value="NZ_CP022540.1"/>
</dbReference>
<keyword evidence="1" id="KW-0378">Hydrolase</keyword>
<dbReference type="GO" id="GO:0004252">
    <property type="term" value="F:serine-type endopeptidase activity"/>
    <property type="evidence" value="ECO:0007669"/>
    <property type="project" value="InterPro"/>
</dbReference>
<dbReference type="KEGG" id="aht:ANTHELSMS3_03860"/>